<evidence type="ECO:0000313" key="2">
    <source>
        <dbReference type="EMBL" id="MFD2114219.1"/>
    </source>
</evidence>
<sequence>MDRQYGAEVVERKIRYDKTIVEYQCQWLAREAKQAVLFHRIETPFQMLLDQYQLEIPEGTYTLAFYWEDRPYNVYFWRDCQGQYLGAYFNIVRNTEISDEAVSFEDLIIDVVVLPNGDYFVLDEDELPEALDTFENGIVAEALLALTSAVQHIMVQIQEEVERDYRHEMFTE</sequence>
<protein>
    <submittedName>
        <fullName evidence="2">DUF402 domain-containing protein</fullName>
    </submittedName>
</protein>
<dbReference type="Gene3D" id="2.40.380.10">
    <property type="entry name" value="FomD-like"/>
    <property type="match status" value="1"/>
</dbReference>
<dbReference type="PANTHER" id="PTHR41271:SF1">
    <property type="entry name" value="DUF402 DOMAIN-CONTAINING PROTEIN"/>
    <property type="match status" value="1"/>
</dbReference>
<evidence type="ECO:0000259" key="1">
    <source>
        <dbReference type="Pfam" id="PF04167"/>
    </source>
</evidence>
<dbReference type="PANTHER" id="PTHR41271">
    <property type="entry name" value="DUF402 DOMAIN-CONTAINING PROTEIN"/>
    <property type="match status" value="1"/>
</dbReference>
<accession>A0ABW4YEW1</accession>
<organism evidence="2 3">
    <name type="scientific">Paenibacillus yanchengensis</name>
    <dbReference type="NCBI Taxonomy" id="2035833"/>
    <lineage>
        <taxon>Bacteria</taxon>
        <taxon>Bacillati</taxon>
        <taxon>Bacillota</taxon>
        <taxon>Bacilli</taxon>
        <taxon>Bacillales</taxon>
        <taxon>Paenibacillaceae</taxon>
        <taxon>Paenibacillus</taxon>
    </lineage>
</organism>
<dbReference type="InterPro" id="IPR007295">
    <property type="entry name" value="DUF402"/>
</dbReference>
<keyword evidence="3" id="KW-1185">Reference proteome</keyword>
<name>A0ABW4YEW1_9BACL</name>
<dbReference type="EMBL" id="JBHUHO010000002">
    <property type="protein sequence ID" value="MFD2114219.1"/>
    <property type="molecule type" value="Genomic_DNA"/>
</dbReference>
<reference evidence="3" key="1">
    <citation type="journal article" date="2019" name="Int. J. Syst. Evol. Microbiol.">
        <title>The Global Catalogue of Microorganisms (GCM) 10K type strain sequencing project: providing services to taxonomists for standard genome sequencing and annotation.</title>
        <authorList>
            <consortium name="The Broad Institute Genomics Platform"/>
            <consortium name="The Broad Institute Genome Sequencing Center for Infectious Disease"/>
            <person name="Wu L."/>
            <person name="Ma J."/>
        </authorList>
    </citation>
    <scope>NUCLEOTIDE SEQUENCE [LARGE SCALE GENOMIC DNA]</scope>
    <source>
        <strain evidence="3">GH52</strain>
    </source>
</reference>
<proteinExistence type="predicted"/>
<feature type="domain" description="DUF402" evidence="1">
    <location>
        <begin position="34"/>
        <end position="159"/>
    </location>
</feature>
<dbReference type="RefSeq" id="WP_377769238.1">
    <property type="nucleotide sequence ID" value="NZ_JBHUHO010000002.1"/>
</dbReference>
<dbReference type="Pfam" id="PF04167">
    <property type="entry name" value="DUF402"/>
    <property type="match status" value="1"/>
</dbReference>
<dbReference type="SUPFAM" id="SSF159234">
    <property type="entry name" value="FomD-like"/>
    <property type="match status" value="1"/>
</dbReference>
<dbReference type="InterPro" id="IPR035930">
    <property type="entry name" value="FomD-like_sf"/>
</dbReference>
<evidence type="ECO:0000313" key="3">
    <source>
        <dbReference type="Proteomes" id="UP001597362"/>
    </source>
</evidence>
<dbReference type="Proteomes" id="UP001597362">
    <property type="component" value="Unassembled WGS sequence"/>
</dbReference>
<comment type="caution">
    <text evidence="2">The sequence shown here is derived from an EMBL/GenBank/DDBJ whole genome shotgun (WGS) entry which is preliminary data.</text>
</comment>
<gene>
    <name evidence="2" type="ORF">ACFSJH_00420</name>
</gene>